<feature type="domain" description="C-type lectin" evidence="3">
    <location>
        <begin position="18"/>
        <end position="139"/>
    </location>
</feature>
<sequence length="142" mass="16023">PSTGARYIDYCPKGWSYYKLSCCKYFRQLRSWDEAERQCQASHADAHLAWVEEPQEAATLKKVISYYQRGVGGQQDHASDPFSLRSQTWQWVNGDEYSTSSGLAGNSAHGGACGMLTHLSGFTLWSSAECTRQHHYICKFTP</sequence>
<dbReference type="InterPro" id="IPR001304">
    <property type="entry name" value="C-type_lectin-like"/>
</dbReference>
<dbReference type="Proteomes" id="UP000570016">
    <property type="component" value="Unassembled WGS sequence"/>
</dbReference>
<name>A0A7K6RGD7_9AVES</name>
<proteinExistence type="predicted"/>
<comment type="subcellular location">
    <subcellularLocation>
        <location evidence="1">Cell membrane</location>
        <topology evidence="1">Single-pass type II membrane protein</topology>
    </subcellularLocation>
</comment>
<evidence type="ECO:0000256" key="2">
    <source>
        <dbReference type="ARBA" id="ARBA00023157"/>
    </source>
</evidence>
<gene>
    <name evidence="4" type="primary">Reg4</name>
    <name evidence="4" type="ORF">RHYJUB_R10555</name>
</gene>
<keyword evidence="5" id="KW-1185">Reference proteome</keyword>
<dbReference type="Pfam" id="PF00059">
    <property type="entry name" value="Lectin_C"/>
    <property type="match status" value="1"/>
</dbReference>
<dbReference type="OrthoDB" id="441660at2759"/>
<reference evidence="4 5" key="1">
    <citation type="submission" date="2019-09" db="EMBL/GenBank/DDBJ databases">
        <title>Bird 10,000 Genomes (B10K) Project - Family phase.</title>
        <authorList>
            <person name="Zhang G."/>
        </authorList>
    </citation>
    <scope>NUCLEOTIDE SEQUENCE [LARGE SCALE GENOMIC DNA]</scope>
    <source>
        <strain evidence="4">B10K-DU-029-58</strain>
        <tissue evidence="4">Muscle</tissue>
    </source>
</reference>
<feature type="non-terminal residue" evidence="4">
    <location>
        <position position="1"/>
    </location>
</feature>
<accession>A0A7K6RGD7</accession>
<dbReference type="PROSITE" id="PS00615">
    <property type="entry name" value="C_TYPE_LECTIN_1"/>
    <property type="match status" value="1"/>
</dbReference>
<dbReference type="PANTHER" id="PTHR45710:SF8">
    <property type="entry name" value="RERATING FAMILY MEMBER 4"/>
    <property type="match status" value="1"/>
</dbReference>
<dbReference type="EMBL" id="VZRY01000488">
    <property type="protein sequence ID" value="NWW84609.1"/>
    <property type="molecule type" value="Genomic_DNA"/>
</dbReference>
<evidence type="ECO:0000313" key="4">
    <source>
        <dbReference type="EMBL" id="NWW84609.1"/>
    </source>
</evidence>
<evidence type="ECO:0000259" key="3">
    <source>
        <dbReference type="PROSITE" id="PS50041"/>
    </source>
</evidence>
<dbReference type="InterPro" id="IPR016187">
    <property type="entry name" value="CTDL_fold"/>
</dbReference>
<protein>
    <submittedName>
        <fullName evidence="4">REG4 protein</fullName>
    </submittedName>
</protein>
<evidence type="ECO:0000256" key="1">
    <source>
        <dbReference type="ARBA" id="ARBA00004401"/>
    </source>
</evidence>
<dbReference type="SMART" id="SM00034">
    <property type="entry name" value="CLECT"/>
    <property type="match status" value="1"/>
</dbReference>
<dbReference type="InterPro" id="IPR016186">
    <property type="entry name" value="C-type_lectin-like/link_sf"/>
</dbReference>
<organism evidence="4 5">
    <name type="scientific">Rhynochetos jubatus</name>
    <name type="common">kagu</name>
    <dbReference type="NCBI Taxonomy" id="54386"/>
    <lineage>
        <taxon>Eukaryota</taxon>
        <taxon>Metazoa</taxon>
        <taxon>Chordata</taxon>
        <taxon>Craniata</taxon>
        <taxon>Vertebrata</taxon>
        <taxon>Euteleostomi</taxon>
        <taxon>Archelosauria</taxon>
        <taxon>Archosauria</taxon>
        <taxon>Dinosauria</taxon>
        <taxon>Saurischia</taxon>
        <taxon>Theropoda</taxon>
        <taxon>Coelurosauria</taxon>
        <taxon>Aves</taxon>
        <taxon>Neognathae</taxon>
        <taxon>Neoaves</taxon>
        <taxon>Phaethontimorphae</taxon>
        <taxon>Eurypygiformes</taxon>
        <taxon>Rhynochetidae</taxon>
        <taxon>Rhynochetos</taxon>
    </lineage>
</organism>
<dbReference type="PROSITE" id="PS50041">
    <property type="entry name" value="C_TYPE_LECTIN_2"/>
    <property type="match status" value="1"/>
</dbReference>
<keyword evidence="2" id="KW-1015">Disulfide bond</keyword>
<dbReference type="GO" id="GO:0005886">
    <property type="term" value="C:plasma membrane"/>
    <property type="evidence" value="ECO:0007669"/>
    <property type="project" value="UniProtKB-SubCell"/>
</dbReference>
<evidence type="ECO:0000313" key="5">
    <source>
        <dbReference type="Proteomes" id="UP000570016"/>
    </source>
</evidence>
<dbReference type="PANTHER" id="PTHR45710">
    <property type="entry name" value="C-TYPE LECTIN DOMAIN-CONTAINING PROTEIN 180"/>
    <property type="match status" value="1"/>
</dbReference>
<dbReference type="AlphaFoldDB" id="A0A7K6RGD7"/>
<dbReference type="InterPro" id="IPR018378">
    <property type="entry name" value="C-type_lectin_CS"/>
</dbReference>
<dbReference type="InterPro" id="IPR050828">
    <property type="entry name" value="C-type_lectin/matrix_domain"/>
</dbReference>
<comment type="caution">
    <text evidence="4">The sequence shown here is derived from an EMBL/GenBank/DDBJ whole genome shotgun (WGS) entry which is preliminary data.</text>
</comment>
<dbReference type="Gene3D" id="3.10.100.10">
    <property type="entry name" value="Mannose-Binding Protein A, subunit A"/>
    <property type="match status" value="1"/>
</dbReference>
<feature type="non-terminal residue" evidence="4">
    <location>
        <position position="142"/>
    </location>
</feature>
<dbReference type="SUPFAM" id="SSF56436">
    <property type="entry name" value="C-type lectin-like"/>
    <property type="match status" value="1"/>
</dbReference>
<dbReference type="PRINTS" id="PR01504">
    <property type="entry name" value="PNCREATITSAP"/>
</dbReference>